<keyword evidence="3" id="KW-1185">Reference proteome</keyword>
<gene>
    <name evidence="2" type="ORF">MNOR_LOCUS1447</name>
</gene>
<dbReference type="AlphaFoldDB" id="A0AAV2PKX7"/>
<evidence type="ECO:0000313" key="2">
    <source>
        <dbReference type="EMBL" id="CAL4060519.1"/>
    </source>
</evidence>
<dbReference type="EMBL" id="CAXKWB010000387">
    <property type="protein sequence ID" value="CAL4060519.1"/>
    <property type="molecule type" value="Genomic_DNA"/>
</dbReference>
<comment type="caution">
    <text evidence="2">The sequence shown here is derived from an EMBL/GenBank/DDBJ whole genome shotgun (WGS) entry which is preliminary data.</text>
</comment>
<name>A0AAV2PKX7_MEGNR</name>
<organism evidence="2 3">
    <name type="scientific">Meganyctiphanes norvegica</name>
    <name type="common">Northern krill</name>
    <name type="synonym">Thysanopoda norvegica</name>
    <dbReference type="NCBI Taxonomy" id="48144"/>
    <lineage>
        <taxon>Eukaryota</taxon>
        <taxon>Metazoa</taxon>
        <taxon>Ecdysozoa</taxon>
        <taxon>Arthropoda</taxon>
        <taxon>Crustacea</taxon>
        <taxon>Multicrustacea</taxon>
        <taxon>Malacostraca</taxon>
        <taxon>Eumalacostraca</taxon>
        <taxon>Eucarida</taxon>
        <taxon>Euphausiacea</taxon>
        <taxon>Euphausiidae</taxon>
        <taxon>Meganyctiphanes</taxon>
    </lineage>
</organism>
<sequence>DGLWVRSVSSVYVACSLCFLMFLLTGLIIKMAARDQSFIMYQAHSSAYNPLSYPEGWECLSLTVAVLWLKFLKTSTKANIRELGLGSSSKVSPRRMLWCLGVTLLVPVGLLALCYAEFWGHRLTNATQQQRPNY</sequence>
<dbReference type="Proteomes" id="UP001497623">
    <property type="component" value="Unassembled WGS sequence"/>
</dbReference>
<evidence type="ECO:0000313" key="3">
    <source>
        <dbReference type="Proteomes" id="UP001497623"/>
    </source>
</evidence>
<proteinExistence type="predicted"/>
<accession>A0AAV2PKX7</accession>
<reference evidence="2 3" key="1">
    <citation type="submission" date="2024-05" db="EMBL/GenBank/DDBJ databases">
        <authorList>
            <person name="Wallberg A."/>
        </authorList>
    </citation>
    <scope>NUCLEOTIDE SEQUENCE [LARGE SCALE GENOMIC DNA]</scope>
</reference>
<keyword evidence="1" id="KW-0812">Transmembrane</keyword>
<feature type="non-terminal residue" evidence="2">
    <location>
        <position position="1"/>
    </location>
</feature>
<feature type="transmembrane region" description="Helical" evidence="1">
    <location>
        <begin position="97"/>
        <end position="118"/>
    </location>
</feature>
<keyword evidence="1" id="KW-1133">Transmembrane helix</keyword>
<evidence type="ECO:0000256" key="1">
    <source>
        <dbReference type="SAM" id="Phobius"/>
    </source>
</evidence>
<protein>
    <submittedName>
        <fullName evidence="2">Uncharacterized protein</fullName>
    </submittedName>
</protein>
<keyword evidence="1" id="KW-0472">Membrane</keyword>
<feature type="transmembrane region" description="Helical" evidence="1">
    <location>
        <begin position="12"/>
        <end position="33"/>
    </location>
</feature>